<keyword evidence="3" id="KW-1185">Reference proteome</keyword>
<reference evidence="2" key="4">
    <citation type="submission" date="2019-03" db="UniProtKB">
        <authorList>
            <consortium name="EnsemblPlants"/>
        </authorList>
    </citation>
    <scope>IDENTIFICATION</scope>
</reference>
<reference evidence="3" key="2">
    <citation type="journal article" date="2017" name="Nat. Plants">
        <title>The Aegilops tauschii genome reveals multiple impacts of transposons.</title>
        <authorList>
            <person name="Zhao G."/>
            <person name="Zou C."/>
            <person name="Li K."/>
            <person name="Wang K."/>
            <person name="Li T."/>
            <person name="Gao L."/>
            <person name="Zhang X."/>
            <person name="Wang H."/>
            <person name="Yang Z."/>
            <person name="Liu X."/>
            <person name="Jiang W."/>
            <person name="Mao L."/>
            <person name="Kong X."/>
            <person name="Jiao Y."/>
            <person name="Jia J."/>
        </authorList>
    </citation>
    <scope>NUCLEOTIDE SEQUENCE [LARGE SCALE GENOMIC DNA]</scope>
    <source>
        <strain evidence="3">cv. AL8/78</strain>
    </source>
</reference>
<evidence type="ECO:0000313" key="3">
    <source>
        <dbReference type="Proteomes" id="UP000015105"/>
    </source>
</evidence>
<reference evidence="2" key="3">
    <citation type="journal article" date="2017" name="Nature">
        <title>Genome sequence of the progenitor of the wheat D genome Aegilops tauschii.</title>
        <authorList>
            <person name="Luo M.C."/>
            <person name="Gu Y.Q."/>
            <person name="Puiu D."/>
            <person name="Wang H."/>
            <person name="Twardziok S.O."/>
            <person name="Deal K.R."/>
            <person name="Huo N."/>
            <person name="Zhu T."/>
            <person name="Wang L."/>
            <person name="Wang Y."/>
            <person name="McGuire P.E."/>
            <person name="Liu S."/>
            <person name="Long H."/>
            <person name="Ramasamy R.K."/>
            <person name="Rodriguez J.C."/>
            <person name="Van S.L."/>
            <person name="Yuan L."/>
            <person name="Wang Z."/>
            <person name="Xia Z."/>
            <person name="Xiao L."/>
            <person name="Anderson O.D."/>
            <person name="Ouyang S."/>
            <person name="Liang Y."/>
            <person name="Zimin A.V."/>
            <person name="Pertea G."/>
            <person name="Qi P."/>
            <person name="Bennetzen J.L."/>
            <person name="Dai X."/>
            <person name="Dawson M.W."/>
            <person name="Muller H.G."/>
            <person name="Kugler K."/>
            <person name="Rivarola-Duarte L."/>
            <person name="Spannagl M."/>
            <person name="Mayer K.F.X."/>
            <person name="Lu F.H."/>
            <person name="Bevan M.W."/>
            <person name="Leroy P."/>
            <person name="Li P."/>
            <person name="You F.M."/>
            <person name="Sun Q."/>
            <person name="Liu Z."/>
            <person name="Lyons E."/>
            <person name="Wicker T."/>
            <person name="Salzberg S.L."/>
            <person name="Devos K.M."/>
            <person name="Dvorak J."/>
        </authorList>
    </citation>
    <scope>NUCLEOTIDE SEQUENCE [LARGE SCALE GENOMIC DNA]</scope>
    <source>
        <strain evidence="2">cv. AL8/78</strain>
    </source>
</reference>
<keyword evidence="1" id="KW-1133">Transmembrane helix</keyword>
<keyword evidence="1" id="KW-0472">Membrane</keyword>
<sequence length="211" mass="23273">INFNVLDLYWSILKDAGTSADYKFTSIALTMLLFWVLLPDVLLWSSSIRSTLPTLVLQPILAGKTPGSSEAFATSSKLSIGKMASWASTGDYQHRSKGIYFGGFDTAKDILVPLESPLWQRWVAVDDDAIGDGGAHVQQHPRLLKEETCVGARVRLPYSGMQRTVGTATKKMTVTPRKMKRKLLRRPMAMELTQTGTLTVVLPTTSPTNSR</sequence>
<accession>A0A453F9N0</accession>
<organism evidence="2 3">
    <name type="scientific">Aegilops tauschii subsp. strangulata</name>
    <name type="common">Goatgrass</name>
    <dbReference type="NCBI Taxonomy" id="200361"/>
    <lineage>
        <taxon>Eukaryota</taxon>
        <taxon>Viridiplantae</taxon>
        <taxon>Streptophyta</taxon>
        <taxon>Embryophyta</taxon>
        <taxon>Tracheophyta</taxon>
        <taxon>Spermatophyta</taxon>
        <taxon>Magnoliopsida</taxon>
        <taxon>Liliopsida</taxon>
        <taxon>Poales</taxon>
        <taxon>Poaceae</taxon>
        <taxon>BOP clade</taxon>
        <taxon>Pooideae</taxon>
        <taxon>Triticodae</taxon>
        <taxon>Triticeae</taxon>
        <taxon>Triticinae</taxon>
        <taxon>Aegilops</taxon>
    </lineage>
</organism>
<protein>
    <submittedName>
        <fullName evidence="2">Uncharacterized protein</fullName>
    </submittedName>
</protein>
<proteinExistence type="predicted"/>
<dbReference type="AlphaFoldDB" id="A0A453F9N0"/>
<dbReference type="Proteomes" id="UP000015105">
    <property type="component" value="Chromosome 3D"/>
</dbReference>
<feature type="transmembrane region" description="Helical" evidence="1">
    <location>
        <begin position="24"/>
        <end position="44"/>
    </location>
</feature>
<reference evidence="3" key="1">
    <citation type="journal article" date="2014" name="Science">
        <title>Ancient hybridizations among the ancestral genomes of bread wheat.</title>
        <authorList>
            <consortium name="International Wheat Genome Sequencing Consortium,"/>
            <person name="Marcussen T."/>
            <person name="Sandve S.R."/>
            <person name="Heier L."/>
            <person name="Spannagl M."/>
            <person name="Pfeifer M."/>
            <person name="Jakobsen K.S."/>
            <person name="Wulff B.B."/>
            <person name="Steuernagel B."/>
            <person name="Mayer K.F."/>
            <person name="Olsen O.A."/>
        </authorList>
    </citation>
    <scope>NUCLEOTIDE SEQUENCE [LARGE SCALE GENOMIC DNA]</scope>
    <source>
        <strain evidence="3">cv. AL8/78</strain>
    </source>
</reference>
<keyword evidence="1" id="KW-0812">Transmembrane</keyword>
<evidence type="ECO:0000313" key="2">
    <source>
        <dbReference type="EnsemblPlants" id="AET3Gv20617400.2"/>
    </source>
</evidence>
<reference evidence="2" key="5">
    <citation type="journal article" date="2021" name="G3 (Bethesda)">
        <title>Aegilops tauschii genome assembly Aet v5.0 features greater sequence contiguity and improved annotation.</title>
        <authorList>
            <person name="Wang L."/>
            <person name="Zhu T."/>
            <person name="Rodriguez J.C."/>
            <person name="Deal K.R."/>
            <person name="Dubcovsky J."/>
            <person name="McGuire P.E."/>
            <person name="Lux T."/>
            <person name="Spannagl M."/>
            <person name="Mayer K.F.X."/>
            <person name="Baldrich P."/>
            <person name="Meyers B.C."/>
            <person name="Huo N."/>
            <person name="Gu Y.Q."/>
            <person name="Zhou H."/>
            <person name="Devos K.M."/>
            <person name="Bennetzen J.L."/>
            <person name="Unver T."/>
            <person name="Budak H."/>
            <person name="Gulick P.J."/>
            <person name="Galiba G."/>
            <person name="Kalapos B."/>
            <person name="Nelson D.R."/>
            <person name="Li P."/>
            <person name="You F.M."/>
            <person name="Luo M.C."/>
            <person name="Dvorak J."/>
        </authorList>
    </citation>
    <scope>NUCLEOTIDE SEQUENCE [LARGE SCALE GENOMIC DNA]</scope>
    <source>
        <strain evidence="2">cv. AL8/78</strain>
    </source>
</reference>
<dbReference type="STRING" id="200361.A0A453F9N0"/>
<dbReference type="EnsemblPlants" id="AET3Gv20617400.2">
    <property type="protein sequence ID" value="AET3Gv20617400.2"/>
    <property type="gene ID" value="AET3Gv20617400"/>
</dbReference>
<evidence type="ECO:0000256" key="1">
    <source>
        <dbReference type="SAM" id="Phobius"/>
    </source>
</evidence>
<dbReference type="Gramene" id="AET3Gv20617400.2">
    <property type="protein sequence ID" value="AET3Gv20617400.2"/>
    <property type="gene ID" value="AET3Gv20617400"/>
</dbReference>
<name>A0A453F9N0_AEGTS</name>